<feature type="transmembrane region" description="Helical" evidence="6">
    <location>
        <begin position="630"/>
        <end position="650"/>
    </location>
</feature>
<comment type="subcellular location">
    <subcellularLocation>
        <location evidence="1">Cell membrane</location>
        <topology evidence="1">Multi-pass membrane protein</topology>
    </subcellularLocation>
</comment>
<dbReference type="OrthoDB" id="9803781at2"/>
<dbReference type="PANTHER" id="PTHR33406">
    <property type="entry name" value="MEMBRANE PROTEIN MJ1562-RELATED"/>
    <property type="match status" value="1"/>
</dbReference>
<dbReference type="InterPro" id="IPR000731">
    <property type="entry name" value="SSD"/>
</dbReference>
<dbReference type="PROSITE" id="PS50156">
    <property type="entry name" value="SSD"/>
    <property type="match status" value="2"/>
</dbReference>
<organism evidence="8 9">
    <name type="scientific">Alteromonas aestuariivivens</name>
    <dbReference type="NCBI Taxonomy" id="1938339"/>
    <lineage>
        <taxon>Bacteria</taxon>
        <taxon>Pseudomonadati</taxon>
        <taxon>Pseudomonadota</taxon>
        <taxon>Gammaproteobacteria</taxon>
        <taxon>Alteromonadales</taxon>
        <taxon>Alteromonadaceae</taxon>
        <taxon>Alteromonas/Salinimonas group</taxon>
        <taxon>Alteromonas</taxon>
    </lineage>
</organism>
<feature type="transmembrane region" description="Helical" evidence="6">
    <location>
        <begin position="731"/>
        <end position="756"/>
    </location>
</feature>
<proteinExistence type="predicted"/>
<feature type="transmembrane region" description="Helical" evidence="6">
    <location>
        <begin position="282"/>
        <end position="302"/>
    </location>
</feature>
<evidence type="ECO:0000256" key="2">
    <source>
        <dbReference type="ARBA" id="ARBA00022475"/>
    </source>
</evidence>
<feature type="transmembrane region" description="Helical" evidence="6">
    <location>
        <begin position="323"/>
        <end position="346"/>
    </location>
</feature>
<comment type="caution">
    <text evidence="8">The sequence shown here is derived from an EMBL/GenBank/DDBJ whole genome shotgun (WGS) entry which is preliminary data.</text>
</comment>
<feature type="transmembrane region" description="Helical" evidence="6">
    <location>
        <begin position="224"/>
        <end position="241"/>
    </location>
</feature>
<feature type="transmembrane region" description="Helical" evidence="6">
    <location>
        <begin position="19"/>
        <end position="37"/>
    </location>
</feature>
<dbReference type="SUPFAM" id="SSF82866">
    <property type="entry name" value="Multidrug efflux transporter AcrB transmembrane domain"/>
    <property type="match status" value="2"/>
</dbReference>
<evidence type="ECO:0000256" key="3">
    <source>
        <dbReference type="ARBA" id="ARBA00022692"/>
    </source>
</evidence>
<evidence type="ECO:0000256" key="5">
    <source>
        <dbReference type="ARBA" id="ARBA00023136"/>
    </source>
</evidence>
<protein>
    <submittedName>
        <fullName evidence="8">RND family transporter</fullName>
    </submittedName>
</protein>
<keyword evidence="9" id="KW-1185">Reference proteome</keyword>
<feature type="transmembrane region" description="Helical" evidence="6">
    <location>
        <begin position="697"/>
        <end position="719"/>
    </location>
</feature>
<dbReference type="Gene3D" id="1.20.1640.10">
    <property type="entry name" value="Multidrug efflux transporter AcrB transmembrane domain"/>
    <property type="match status" value="2"/>
</dbReference>
<feature type="domain" description="SSD" evidence="7">
    <location>
        <begin position="244"/>
        <end position="373"/>
    </location>
</feature>
<evidence type="ECO:0000256" key="1">
    <source>
        <dbReference type="ARBA" id="ARBA00004651"/>
    </source>
</evidence>
<feature type="transmembrane region" description="Helical" evidence="6">
    <location>
        <begin position="352"/>
        <end position="378"/>
    </location>
</feature>
<dbReference type="InterPro" id="IPR050545">
    <property type="entry name" value="Mycobact_MmpL"/>
</dbReference>
<dbReference type="PANTHER" id="PTHR33406:SF12">
    <property type="entry name" value="BLR2997 PROTEIN"/>
    <property type="match status" value="1"/>
</dbReference>
<dbReference type="EMBL" id="QRHA01000001">
    <property type="protein sequence ID" value="RDV29168.1"/>
    <property type="molecule type" value="Genomic_DNA"/>
</dbReference>
<keyword evidence="5 6" id="KW-0472">Membrane</keyword>
<evidence type="ECO:0000313" key="8">
    <source>
        <dbReference type="EMBL" id="RDV29168.1"/>
    </source>
</evidence>
<gene>
    <name evidence="8" type="ORF">DXV75_01530</name>
</gene>
<feature type="transmembrane region" description="Helical" evidence="6">
    <location>
        <begin position="656"/>
        <end position="677"/>
    </location>
</feature>
<evidence type="ECO:0000313" key="9">
    <source>
        <dbReference type="Proteomes" id="UP000256561"/>
    </source>
</evidence>
<evidence type="ECO:0000259" key="7">
    <source>
        <dbReference type="PROSITE" id="PS50156"/>
    </source>
</evidence>
<accession>A0A3D8MG18</accession>
<feature type="transmembrane region" description="Helical" evidence="6">
    <location>
        <begin position="399"/>
        <end position="418"/>
    </location>
</feature>
<feature type="transmembrane region" description="Helical" evidence="6">
    <location>
        <begin position="202"/>
        <end position="218"/>
    </location>
</feature>
<feature type="transmembrane region" description="Helical" evidence="6">
    <location>
        <begin position="604"/>
        <end position="623"/>
    </location>
</feature>
<dbReference type="Proteomes" id="UP000256561">
    <property type="component" value="Unassembled WGS sequence"/>
</dbReference>
<feature type="domain" description="SSD" evidence="7">
    <location>
        <begin position="628"/>
        <end position="755"/>
    </location>
</feature>
<keyword evidence="3 6" id="KW-0812">Transmembrane</keyword>
<evidence type="ECO:0000256" key="6">
    <source>
        <dbReference type="SAM" id="Phobius"/>
    </source>
</evidence>
<dbReference type="AlphaFoldDB" id="A0A3D8MG18"/>
<feature type="transmembrane region" description="Helical" evidence="6">
    <location>
        <begin position="248"/>
        <end position="270"/>
    </location>
</feature>
<dbReference type="GO" id="GO:0005886">
    <property type="term" value="C:plasma membrane"/>
    <property type="evidence" value="ECO:0007669"/>
    <property type="project" value="UniProtKB-SubCell"/>
</dbReference>
<keyword evidence="2" id="KW-1003">Cell membrane</keyword>
<keyword evidence="4 6" id="KW-1133">Transmembrane helix</keyword>
<dbReference type="InterPro" id="IPR004869">
    <property type="entry name" value="MMPL_dom"/>
</dbReference>
<sequence length="769" mass="85069">MVAVPAWITVFLNRPKTGLLGFVVLCLVIGLGAKNLYFRGDYKVFFEPNNPQRLAFEEMQNIFNKSENVAFLIVPQSGTIYDPVSFSLIHDLTHDAWQLPLSTRVESLSNYQHTYAEDDDLVVTDLILSGRATEEQVLWVESVVSGSPELKGRLVSENGDVAVINATIQLPDGDQTQEVIEIAAFARDLQTRYQQDYPNHRIYLVGMVIMNDAFAVAAQNDAQTLIPLMYLLIIIMIAILTHSWAAALATLTVVVGTIVIVMGGAGWYGIYLSTATVNVPTMVTTLAVADCIHVIVGLRYFLGKGLNRKQALLESLSLNIKPILITSITTAIGFVMLNFSAVPILAHLGNMAAAGVMIACLLSLTVLPALLMLMPVNTAQKDEGKHAFFRRGGQWVTRYYRRILPYSALIVLVAGGFASHNELNDIAVKYFDPDSRFRQAVDVQERYLGGMSNVDFVVYTNEPYGVTEPEVLASVDQFAGWLRNQPQVHHVLTFSDTMKRLSMNMHNDEAEAYRLPQNRELASQYLLLYEMSLPYGLDLTNQLDIDKSALRIVAVMSNLGSNEFTAFETQARQWFVQNAPGLRVEAASPPLMFAHIGERNMQSMVWGTVLALILISGLIVLALKSWRLGLVSLFTNLLPALVGFGMWGLLSGQINMALSVVLSMTMGIIVDDTVHFLSKYQIARNQKKRVSESIHYAFETVGLALTTTTLVLVAGFGVLTLSDFALNSDMGLLTLIIIVAALLVDLIFLPAFLMWLDRDRQVSNGEHYG</sequence>
<reference evidence="9" key="1">
    <citation type="submission" date="2018-08" db="EMBL/GenBank/DDBJ databases">
        <authorList>
            <person name="Zhang J."/>
            <person name="Du Z.-J."/>
        </authorList>
    </citation>
    <scope>NUCLEOTIDE SEQUENCE [LARGE SCALE GENOMIC DNA]</scope>
    <source>
        <strain evidence="9">KCTC 52655</strain>
    </source>
</reference>
<dbReference type="Pfam" id="PF03176">
    <property type="entry name" value="MMPL"/>
    <property type="match status" value="2"/>
</dbReference>
<evidence type="ECO:0000256" key="4">
    <source>
        <dbReference type="ARBA" id="ARBA00022989"/>
    </source>
</evidence>
<name>A0A3D8MG18_9ALTE</name>